<dbReference type="OrthoDB" id="9806880at2"/>
<evidence type="ECO:0000256" key="4">
    <source>
        <dbReference type="ARBA" id="ARBA00022989"/>
    </source>
</evidence>
<keyword evidence="5" id="KW-0443">Lipid metabolism</keyword>
<evidence type="ECO:0000313" key="11">
    <source>
        <dbReference type="Proteomes" id="UP000236751"/>
    </source>
</evidence>
<dbReference type="GO" id="GO:0006629">
    <property type="term" value="P:lipid metabolic process"/>
    <property type="evidence" value="ECO:0007669"/>
    <property type="project" value="UniProtKB-KW"/>
</dbReference>
<dbReference type="Pfam" id="PF01553">
    <property type="entry name" value="Acyltransferase"/>
    <property type="match status" value="1"/>
</dbReference>
<feature type="region of interest" description="Disordered" evidence="8">
    <location>
        <begin position="251"/>
        <end position="271"/>
    </location>
</feature>
<name>A0A1H5V6T1_NITMU</name>
<dbReference type="SUPFAM" id="SSF69593">
    <property type="entry name" value="Glycerol-3-phosphate (1)-acyltransferase"/>
    <property type="match status" value="1"/>
</dbReference>
<keyword evidence="7 10" id="KW-0012">Acyltransferase</keyword>
<dbReference type="AlphaFoldDB" id="A0A1H5V6T1"/>
<feature type="domain" description="Phospholipid/glycerol acyltransferase" evidence="9">
    <location>
        <begin position="77"/>
        <end position="189"/>
    </location>
</feature>
<keyword evidence="4" id="KW-1133">Transmembrane helix</keyword>
<dbReference type="SMART" id="SM00563">
    <property type="entry name" value="PlsC"/>
    <property type="match status" value="1"/>
</dbReference>
<dbReference type="RefSeq" id="WP_049783047.1">
    <property type="nucleotide sequence ID" value="NC_007614.1"/>
</dbReference>
<sequence>MPNVTTSLTASPLTRAVRWTRLLLHIASGLIQSAIYPHVGQRTQRRMAQKWSVRLLSILGVRVRHQGILPAAGTQRVMLAANHVSWLDVYSIISVCPARFVAKSEIRGWPLFGWLSNNVGTLFIERTKRRDTARINDHISEALNNGDRVAVFPEGGTSDGTVLHHFHASLLQPAVTVSAMLHPVAIRYTDTAGNISKAAAYFRISLLESVRQVLSQPHIDVELVFTEAIDSHGKNRRELARSAEHAIANALSLPLPHTPSGKPSDPPDEQP</sequence>
<keyword evidence="3" id="KW-0812">Transmembrane</keyword>
<dbReference type="Proteomes" id="UP000236751">
    <property type="component" value="Unassembled WGS sequence"/>
</dbReference>
<evidence type="ECO:0000256" key="5">
    <source>
        <dbReference type="ARBA" id="ARBA00023098"/>
    </source>
</evidence>
<dbReference type="PANTHER" id="PTHR23063:SF52">
    <property type="entry name" value="LYSOPHOSPHATIDYLCHOLINE ACYLTRANSFERASE"/>
    <property type="match status" value="1"/>
</dbReference>
<proteinExistence type="predicted"/>
<organism evidence="10 11">
    <name type="scientific">Nitrosospira multiformis (strain ATCC 25196 / NCIMB 11849 / C 71)</name>
    <dbReference type="NCBI Taxonomy" id="323848"/>
    <lineage>
        <taxon>Bacteria</taxon>
        <taxon>Pseudomonadati</taxon>
        <taxon>Pseudomonadota</taxon>
        <taxon>Betaproteobacteria</taxon>
        <taxon>Nitrosomonadales</taxon>
        <taxon>Nitrosomonadaceae</taxon>
        <taxon>Nitrosospira</taxon>
    </lineage>
</organism>
<dbReference type="GO" id="GO:0016020">
    <property type="term" value="C:membrane"/>
    <property type="evidence" value="ECO:0007669"/>
    <property type="project" value="UniProtKB-SubCell"/>
</dbReference>
<dbReference type="InterPro" id="IPR002123">
    <property type="entry name" value="Plipid/glycerol_acylTrfase"/>
</dbReference>
<evidence type="ECO:0000313" key="10">
    <source>
        <dbReference type="EMBL" id="SEF82167.1"/>
    </source>
</evidence>
<dbReference type="PANTHER" id="PTHR23063">
    <property type="entry name" value="PHOSPHOLIPID ACYLTRANSFERASE"/>
    <property type="match status" value="1"/>
</dbReference>
<reference evidence="10 11" key="1">
    <citation type="submission" date="2016-10" db="EMBL/GenBank/DDBJ databases">
        <authorList>
            <person name="de Groot N.N."/>
        </authorList>
    </citation>
    <scope>NUCLEOTIDE SEQUENCE [LARGE SCALE GENOMIC DNA]</scope>
    <source>
        <strain evidence="10 11">Nl13</strain>
    </source>
</reference>
<gene>
    <name evidence="10" type="ORF">SAMN05216403_11089</name>
</gene>
<dbReference type="EMBL" id="FNVK01000010">
    <property type="protein sequence ID" value="SEF82167.1"/>
    <property type="molecule type" value="Genomic_DNA"/>
</dbReference>
<evidence type="ECO:0000256" key="7">
    <source>
        <dbReference type="ARBA" id="ARBA00023315"/>
    </source>
</evidence>
<evidence type="ECO:0000256" key="3">
    <source>
        <dbReference type="ARBA" id="ARBA00022692"/>
    </source>
</evidence>
<evidence type="ECO:0000256" key="2">
    <source>
        <dbReference type="ARBA" id="ARBA00022679"/>
    </source>
</evidence>
<evidence type="ECO:0000259" key="9">
    <source>
        <dbReference type="SMART" id="SM00563"/>
    </source>
</evidence>
<comment type="subcellular location">
    <subcellularLocation>
        <location evidence="1">Membrane</location>
    </subcellularLocation>
</comment>
<dbReference type="GO" id="GO:0016746">
    <property type="term" value="F:acyltransferase activity"/>
    <property type="evidence" value="ECO:0007669"/>
    <property type="project" value="UniProtKB-KW"/>
</dbReference>
<evidence type="ECO:0000256" key="6">
    <source>
        <dbReference type="ARBA" id="ARBA00023136"/>
    </source>
</evidence>
<keyword evidence="2 10" id="KW-0808">Transferase</keyword>
<protein>
    <submittedName>
        <fullName evidence="10">Lyso-ornithine lipid acyltransferase</fullName>
    </submittedName>
</protein>
<keyword evidence="6" id="KW-0472">Membrane</keyword>
<evidence type="ECO:0000256" key="1">
    <source>
        <dbReference type="ARBA" id="ARBA00004370"/>
    </source>
</evidence>
<evidence type="ECO:0000256" key="8">
    <source>
        <dbReference type="SAM" id="MobiDB-lite"/>
    </source>
</evidence>
<dbReference type="CDD" id="cd07989">
    <property type="entry name" value="LPLAT_AGPAT-like"/>
    <property type="match status" value="1"/>
</dbReference>
<accession>A0A1H5V6T1</accession>